<dbReference type="AlphaFoldDB" id="A0AAW7ZTU1"/>
<keyword evidence="1" id="KW-0472">Membrane</keyword>
<organism evidence="2 3">
    <name type="scientific">Enterobacter asburiae</name>
    <dbReference type="NCBI Taxonomy" id="61645"/>
    <lineage>
        <taxon>Bacteria</taxon>
        <taxon>Pseudomonadati</taxon>
        <taxon>Pseudomonadota</taxon>
        <taxon>Gammaproteobacteria</taxon>
        <taxon>Enterobacterales</taxon>
        <taxon>Enterobacteriaceae</taxon>
        <taxon>Enterobacter</taxon>
        <taxon>Enterobacter cloacae complex</taxon>
    </lineage>
</organism>
<evidence type="ECO:0000256" key="1">
    <source>
        <dbReference type="SAM" id="Phobius"/>
    </source>
</evidence>
<keyword evidence="1" id="KW-0812">Transmembrane</keyword>
<sequence>MTWLGIPFPLSNSNFLDSGILTLGKLPTVVVDSGFGWDTVFASILGAIIGATIPAAISYYAISNSAKTMKDDRDGHAEHAKEQLRAQLISSSRQAWINELRDSAAKYISVANKLNNLQILITNEFEKNDQKDDAYYREIRMEATNTKSDLTFLKAKIEMLLNPNEHESDAVIIALNDYAKISNEFMPGDYHDFDKIMEVIKRFKINIQKISKAEWDKIKGFK</sequence>
<comment type="caution">
    <text evidence="2">The sequence shown here is derived from an EMBL/GenBank/DDBJ whole genome shotgun (WGS) entry which is preliminary data.</text>
</comment>
<protein>
    <submittedName>
        <fullName evidence="2">Uncharacterized protein</fullName>
    </submittedName>
</protein>
<gene>
    <name evidence="2" type="ORF">Q5934_13275</name>
</gene>
<dbReference type="RefSeq" id="WP_226777967.1">
    <property type="nucleotide sequence ID" value="NZ_CP083834.1"/>
</dbReference>
<proteinExistence type="predicted"/>
<name>A0AAW7ZTU1_ENTAS</name>
<accession>A0AAW7ZTU1</accession>
<dbReference type="EMBL" id="JAUPXB010000001">
    <property type="protein sequence ID" value="MDO7922458.1"/>
    <property type="molecule type" value="Genomic_DNA"/>
</dbReference>
<keyword evidence="1" id="KW-1133">Transmembrane helix</keyword>
<evidence type="ECO:0000313" key="3">
    <source>
        <dbReference type="Proteomes" id="UP001176432"/>
    </source>
</evidence>
<feature type="transmembrane region" description="Helical" evidence="1">
    <location>
        <begin position="40"/>
        <end position="62"/>
    </location>
</feature>
<evidence type="ECO:0000313" key="2">
    <source>
        <dbReference type="EMBL" id="MDO7922458.1"/>
    </source>
</evidence>
<dbReference type="Proteomes" id="UP001176432">
    <property type="component" value="Unassembled WGS sequence"/>
</dbReference>
<reference evidence="2" key="1">
    <citation type="submission" date="2023-07" db="EMBL/GenBank/DDBJ databases">
        <title>Isolates cultured from stool samples of acute diarrhea patients.</title>
        <authorList>
            <person name="Jiang S."/>
        </authorList>
    </citation>
    <scope>NUCLEOTIDE SEQUENCE</scope>
    <source>
        <strain evidence="2">L4424</strain>
    </source>
</reference>